<evidence type="ECO:0000256" key="6">
    <source>
        <dbReference type="RuleBase" id="RU003942"/>
    </source>
</evidence>
<keyword evidence="5 7" id="KW-0472">Membrane</keyword>
<comment type="similarity">
    <text evidence="6">Belongs to the drug/metabolite transporter (DMT) superfamily. Small multidrug resistance (SMR) (TC 2.A.7.1) family.</text>
</comment>
<dbReference type="InterPro" id="IPR037185">
    <property type="entry name" value="EmrE-like"/>
</dbReference>
<evidence type="ECO:0000256" key="7">
    <source>
        <dbReference type="SAM" id="Phobius"/>
    </source>
</evidence>
<evidence type="ECO:0000256" key="2">
    <source>
        <dbReference type="ARBA" id="ARBA00022475"/>
    </source>
</evidence>
<feature type="transmembrane region" description="Helical" evidence="7">
    <location>
        <begin position="50"/>
        <end position="70"/>
    </location>
</feature>
<evidence type="ECO:0008006" key="10">
    <source>
        <dbReference type="Google" id="ProtNLM"/>
    </source>
</evidence>
<dbReference type="InterPro" id="IPR045324">
    <property type="entry name" value="Small_multidrug_res"/>
</dbReference>
<dbReference type="PANTHER" id="PTHR30561">
    <property type="entry name" value="SMR FAMILY PROTON-DEPENDENT DRUG EFFLUX TRANSPORTER SUGE"/>
    <property type="match status" value="1"/>
</dbReference>
<accession>A0A1F5HNG1</accession>
<evidence type="ECO:0000256" key="4">
    <source>
        <dbReference type="ARBA" id="ARBA00022989"/>
    </source>
</evidence>
<feature type="transmembrane region" description="Helical" evidence="7">
    <location>
        <begin position="77"/>
        <end position="97"/>
    </location>
</feature>
<protein>
    <recommendedName>
        <fullName evidence="10">EamA domain-containing protein</fullName>
    </recommendedName>
</protein>
<comment type="caution">
    <text evidence="8">The sequence shown here is derived from an EMBL/GenBank/DDBJ whole genome shotgun (WGS) entry which is preliminary data.</text>
</comment>
<dbReference type="SUPFAM" id="SSF103481">
    <property type="entry name" value="Multidrug resistance efflux transporter EmrE"/>
    <property type="match status" value="1"/>
</dbReference>
<name>A0A1F5HNG1_9BACT</name>
<dbReference type="Gene3D" id="1.10.3730.20">
    <property type="match status" value="1"/>
</dbReference>
<keyword evidence="2" id="KW-1003">Cell membrane</keyword>
<gene>
    <name evidence="8" type="ORF">A3F45_00605</name>
</gene>
<dbReference type="GO" id="GO:0005886">
    <property type="term" value="C:plasma membrane"/>
    <property type="evidence" value="ECO:0007669"/>
    <property type="project" value="UniProtKB-SubCell"/>
</dbReference>
<keyword evidence="4 7" id="KW-1133">Transmembrane helix</keyword>
<evidence type="ECO:0000256" key="3">
    <source>
        <dbReference type="ARBA" id="ARBA00022692"/>
    </source>
</evidence>
<comment type="subcellular location">
    <subcellularLocation>
        <location evidence="1 6">Cell membrane</location>
        <topology evidence="1 6">Multi-pass membrane protein</topology>
    </subcellularLocation>
</comment>
<proteinExistence type="inferred from homology"/>
<dbReference type="Pfam" id="PF00893">
    <property type="entry name" value="Multi_Drug_Res"/>
    <property type="match status" value="1"/>
</dbReference>
<evidence type="ECO:0000313" key="9">
    <source>
        <dbReference type="Proteomes" id="UP000178369"/>
    </source>
</evidence>
<dbReference type="PANTHER" id="PTHR30561:SF9">
    <property type="entry name" value="4-AMINO-4-DEOXY-L-ARABINOSE-PHOSPHOUNDECAPRENOL FLIPPASE SUBUNIT ARNF-RELATED"/>
    <property type="match status" value="1"/>
</dbReference>
<evidence type="ECO:0000313" key="8">
    <source>
        <dbReference type="EMBL" id="OGE05559.1"/>
    </source>
</evidence>
<dbReference type="Proteomes" id="UP000178369">
    <property type="component" value="Unassembled WGS sequence"/>
</dbReference>
<dbReference type="AlphaFoldDB" id="A0A1F5HNG1"/>
<dbReference type="EMBL" id="MFBL01000007">
    <property type="protein sequence ID" value="OGE05559.1"/>
    <property type="molecule type" value="Genomic_DNA"/>
</dbReference>
<evidence type="ECO:0000256" key="1">
    <source>
        <dbReference type="ARBA" id="ARBA00004651"/>
    </source>
</evidence>
<keyword evidence="3 6" id="KW-0812">Transmembrane</keyword>
<sequence length="122" mass="13282">MSFFQLLLTSVTFNVTANILLKTGVKSIGGISGNKASLITELAKAATSPFIIGGLMLYGLSFVIWLRVLTFNDLSRAYPIFATIVFLLTTLGSVIFLKENVSLLRIAGMIIMLLGIYVVARY</sequence>
<dbReference type="InterPro" id="IPR000390">
    <property type="entry name" value="Small_drug/metabolite_transptr"/>
</dbReference>
<reference evidence="8 9" key="1">
    <citation type="journal article" date="2016" name="Nat. Commun.">
        <title>Thousands of microbial genomes shed light on interconnected biogeochemical processes in an aquifer system.</title>
        <authorList>
            <person name="Anantharaman K."/>
            <person name="Brown C.T."/>
            <person name="Hug L.A."/>
            <person name="Sharon I."/>
            <person name="Castelle C.J."/>
            <person name="Probst A.J."/>
            <person name="Thomas B.C."/>
            <person name="Singh A."/>
            <person name="Wilkins M.J."/>
            <person name="Karaoz U."/>
            <person name="Brodie E.L."/>
            <person name="Williams K.H."/>
            <person name="Hubbard S.S."/>
            <person name="Banfield J.F."/>
        </authorList>
    </citation>
    <scope>NUCLEOTIDE SEQUENCE [LARGE SCALE GENOMIC DNA]</scope>
</reference>
<dbReference type="GO" id="GO:0022857">
    <property type="term" value="F:transmembrane transporter activity"/>
    <property type="evidence" value="ECO:0007669"/>
    <property type="project" value="InterPro"/>
</dbReference>
<organism evidence="8 9">
    <name type="scientific">Candidatus Curtissbacteria bacterium RIFCSPHIGHO2_12_FULL_41_17</name>
    <dbReference type="NCBI Taxonomy" id="1797722"/>
    <lineage>
        <taxon>Bacteria</taxon>
        <taxon>Candidatus Curtissiibacteriota</taxon>
    </lineage>
</organism>
<evidence type="ECO:0000256" key="5">
    <source>
        <dbReference type="ARBA" id="ARBA00023136"/>
    </source>
</evidence>
<feature type="transmembrane region" description="Helical" evidence="7">
    <location>
        <begin position="103"/>
        <end position="120"/>
    </location>
</feature>